<evidence type="ECO:0000313" key="1">
    <source>
        <dbReference type="EMBL" id="AKU95704.1"/>
    </source>
</evidence>
<dbReference type="AlphaFoldDB" id="A0A0K1PRH7"/>
<protein>
    <submittedName>
        <fullName evidence="1">Uncharacterized protein</fullName>
    </submittedName>
</protein>
<dbReference type="Proteomes" id="UP000064967">
    <property type="component" value="Chromosome"/>
</dbReference>
<sequence length="118" mass="13362">MDLKNLERLVEDQLANIEPDDVRAALTSYVVRPTCQLRRWDYGSEGERFPCWLVARFHESRTGIAYCEHGFGPEYAWGVVGLGDDAMGTDAAWHVSLEQAFRNSAPWAGRNPSDYEVP</sequence>
<dbReference type="EMBL" id="CP012333">
    <property type="protein sequence ID" value="AKU95704.1"/>
    <property type="molecule type" value="Genomic_DNA"/>
</dbReference>
<keyword evidence="2" id="KW-1185">Reference proteome</keyword>
<evidence type="ECO:0000313" key="2">
    <source>
        <dbReference type="Proteomes" id="UP000064967"/>
    </source>
</evidence>
<dbReference type="KEGG" id="llu:AKJ09_02368"/>
<dbReference type="OrthoDB" id="8481148at2"/>
<name>A0A0K1PRH7_9BACT</name>
<dbReference type="RefSeq" id="WP_146647099.1">
    <property type="nucleotide sequence ID" value="NZ_CP012333.1"/>
</dbReference>
<accession>A0A0K1PRH7</accession>
<organism evidence="1 2">
    <name type="scientific">Labilithrix luteola</name>
    <dbReference type="NCBI Taxonomy" id="1391654"/>
    <lineage>
        <taxon>Bacteria</taxon>
        <taxon>Pseudomonadati</taxon>
        <taxon>Myxococcota</taxon>
        <taxon>Polyangia</taxon>
        <taxon>Polyangiales</taxon>
        <taxon>Labilitrichaceae</taxon>
        <taxon>Labilithrix</taxon>
    </lineage>
</organism>
<reference evidence="1 2" key="1">
    <citation type="submission" date="2015-08" db="EMBL/GenBank/DDBJ databases">
        <authorList>
            <person name="Babu N.S."/>
            <person name="Beckwith C.J."/>
            <person name="Beseler K.G."/>
            <person name="Brison A."/>
            <person name="Carone J.V."/>
            <person name="Caskin T.P."/>
            <person name="Diamond M."/>
            <person name="Durham M.E."/>
            <person name="Foxe J.M."/>
            <person name="Go M."/>
            <person name="Henderson B.A."/>
            <person name="Jones I.B."/>
            <person name="McGettigan J.A."/>
            <person name="Micheletti S.J."/>
            <person name="Nasrallah M.E."/>
            <person name="Ortiz D."/>
            <person name="Piller C.R."/>
            <person name="Privatt S.R."/>
            <person name="Schneider S.L."/>
            <person name="Sharp S."/>
            <person name="Smith T.C."/>
            <person name="Stanton J.D."/>
            <person name="Ullery H.E."/>
            <person name="Wilson R.J."/>
            <person name="Serrano M.G."/>
            <person name="Buck G."/>
            <person name="Lee V."/>
            <person name="Wang Y."/>
            <person name="Carvalho R."/>
            <person name="Voegtly L."/>
            <person name="Shi R."/>
            <person name="Duckworth R."/>
            <person name="Johnson A."/>
            <person name="Loviza R."/>
            <person name="Walstead R."/>
            <person name="Shah Z."/>
            <person name="Kiflezghi M."/>
            <person name="Wade K."/>
            <person name="Ball S.L."/>
            <person name="Bradley K.W."/>
            <person name="Asai D.J."/>
            <person name="Bowman C.A."/>
            <person name="Russell D.A."/>
            <person name="Pope W.H."/>
            <person name="Jacobs-Sera D."/>
            <person name="Hendrix R.W."/>
            <person name="Hatfull G.F."/>
        </authorList>
    </citation>
    <scope>NUCLEOTIDE SEQUENCE [LARGE SCALE GENOMIC DNA]</scope>
    <source>
        <strain evidence="1 2">DSM 27648</strain>
    </source>
</reference>
<gene>
    <name evidence="1" type="ORF">AKJ09_02368</name>
</gene>
<proteinExistence type="predicted"/>